<dbReference type="SUPFAM" id="SSF160537">
    <property type="entry name" value="SpoVG-like"/>
    <property type="match status" value="2"/>
</dbReference>
<dbReference type="InterPro" id="IPR007170">
    <property type="entry name" value="SpoVG"/>
</dbReference>
<dbReference type="Pfam" id="PF04026">
    <property type="entry name" value="SpoVG"/>
    <property type="match status" value="1"/>
</dbReference>
<dbReference type="InterPro" id="IPR036751">
    <property type="entry name" value="SpoVG_sf"/>
</dbReference>
<dbReference type="Proteomes" id="UP000481852">
    <property type="component" value="Unassembled WGS sequence"/>
</dbReference>
<proteinExistence type="predicted"/>
<dbReference type="RefSeq" id="WP_154522522.1">
    <property type="nucleotide sequence ID" value="NZ_VULZ01000002.1"/>
</dbReference>
<organism evidence="1 2">
    <name type="scientific">Porcincola intestinalis</name>
    <dbReference type="NCBI Taxonomy" id="2606632"/>
    <lineage>
        <taxon>Bacteria</taxon>
        <taxon>Bacillati</taxon>
        <taxon>Bacillota</taxon>
        <taxon>Clostridia</taxon>
        <taxon>Lachnospirales</taxon>
        <taxon>Lachnospiraceae</taxon>
        <taxon>Porcincola</taxon>
    </lineage>
</organism>
<dbReference type="EMBL" id="VULZ01000002">
    <property type="protein sequence ID" value="MSS13853.1"/>
    <property type="molecule type" value="Genomic_DNA"/>
</dbReference>
<sequence>MNIRADMKPIFSDKILASGDVYLDEKIVIHNVKVIQADKDGKTYSFVSFPEKLKGDKWEPVVMIKDKDLRKAITDTVNKSVVAQMKVEKEPLDLTVEVRLYEKDETRGYATVNYGGLVKIDGVRIFERDGELRVSYPYEKNGDRYQNIAGPVSPGIRKAMTEMIVKAYQDKKLEQEKDIGDVSEEAPVPDGRSL</sequence>
<gene>
    <name evidence="1" type="ORF">FYJ35_02145</name>
</gene>
<evidence type="ECO:0000313" key="1">
    <source>
        <dbReference type="EMBL" id="MSS13853.1"/>
    </source>
</evidence>
<name>A0A6L5X3A8_9FIRM</name>
<dbReference type="GO" id="GO:0030435">
    <property type="term" value="P:sporulation resulting in formation of a cellular spore"/>
    <property type="evidence" value="ECO:0007669"/>
    <property type="project" value="InterPro"/>
</dbReference>
<accession>A0A6L5X3A8</accession>
<protein>
    <submittedName>
        <fullName evidence="1">Uncharacterized protein</fullName>
    </submittedName>
</protein>
<reference evidence="1 2" key="1">
    <citation type="submission" date="2019-08" db="EMBL/GenBank/DDBJ databases">
        <title>In-depth cultivation of the pig gut microbiome towards novel bacterial diversity and tailored functional studies.</title>
        <authorList>
            <person name="Wylensek D."/>
            <person name="Hitch T.C.A."/>
            <person name="Clavel T."/>
        </authorList>
    </citation>
    <scope>NUCLEOTIDE SEQUENCE [LARGE SCALE GENOMIC DNA]</scope>
    <source>
        <strain evidence="1 2">Oil+RF-744-WCA-WT-11</strain>
    </source>
</reference>
<keyword evidence="2" id="KW-1185">Reference proteome</keyword>
<dbReference type="AlphaFoldDB" id="A0A6L5X3A8"/>
<dbReference type="Gene3D" id="3.30.1120.40">
    <property type="entry name" value="Stage V sporulation protein G"/>
    <property type="match status" value="2"/>
</dbReference>
<comment type="caution">
    <text evidence="1">The sequence shown here is derived from an EMBL/GenBank/DDBJ whole genome shotgun (WGS) entry which is preliminary data.</text>
</comment>
<evidence type="ECO:0000313" key="2">
    <source>
        <dbReference type="Proteomes" id="UP000481852"/>
    </source>
</evidence>